<protein>
    <submittedName>
        <fullName evidence="1">Uncharacterized protein</fullName>
    </submittedName>
</protein>
<dbReference type="RefSeq" id="WP_285972505.1">
    <property type="nucleotide sequence ID" value="NZ_CP127294.1"/>
</dbReference>
<proteinExistence type="predicted"/>
<name>A0A9Y2N0B3_9PSEU</name>
<keyword evidence="2" id="KW-1185">Reference proteome</keyword>
<organism evidence="1 2">
    <name type="scientific">Amycolatopsis carbonis</name>
    <dbReference type="NCBI Taxonomy" id="715471"/>
    <lineage>
        <taxon>Bacteria</taxon>
        <taxon>Bacillati</taxon>
        <taxon>Actinomycetota</taxon>
        <taxon>Actinomycetes</taxon>
        <taxon>Pseudonocardiales</taxon>
        <taxon>Pseudonocardiaceae</taxon>
        <taxon>Amycolatopsis</taxon>
    </lineage>
</organism>
<dbReference type="AlphaFoldDB" id="A0A9Y2N0B3"/>
<dbReference type="Proteomes" id="UP001236014">
    <property type="component" value="Chromosome"/>
</dbReference>
<dbReference type="KEGG" id="acab:QRX50_14750"/>
<gene>
    <name evidence="1" type="ORF">QRX50_14750</name>
</gene>
<sequence>MILRCAARANGLPADLSRAPQRTAALLAPASPAHNLDGVPGTAYTQAGPNGAKVVVLFDADGTYLGSPTESFMRGAAAELGAPPVKLFA</sequence>
<accession>A0A9Y2N0B3</accession>
<reference evidence="1 2" key="1">
    <citation type="submission" date="2023-06" db="EMBL/GenBank/DDBJ databases">
        <authorList>
            <person name="Oyuntsetseg B."/>
            <person name="Kim S.B."/>
        </authorList>
    </citation>
    <scope>NUCLEOTIDE SEQUENCE [LARGE SCALE GENOMIC DNA]</scope>
    <source>
        <strain evidence="1 2">2-15</strain>
    </source>
</reference>
<evidence type="ECO:0000313" key="2">
    <source>
        <dbReference type="Proteomes" id="UP001236014"/>
    </source>
</evidence>
<dbReference type="EMBL" id="CP127294">
    <property type="protein sequence ID" value="WIX81924.1"/>
    <property type="molecule type" value="Genomic_DNA"/>
</dbReference>
<evidence type="ECO:0000313" key="1">
    <source>
        <dbReference type="EMBL" id="WIX81924.1"/>
    </source>
</evidence>